<dbReference type="EnsemblPlants" id="Ma03_t18750.1">
    <property type="protein sequence ID" value="Ma03_p18750.1"/>
    <property type="gene ID" value="Ma03_g18750"/>
</dbReference>
<reference evidence="1" key="1">
    <citation type="submission" date="2021-03" db="EMBL/GenBank/DDBJ databases">
        <authorList>
            <consortium name="Genoscope - CEA"/>
            <person name="William W."/>
        </authorList>
    </citation>
    <scope>NUCLEOTIDE SEQUENCE</scope>
    <source>
        <strain evidence="1">Doubled-haploid Pahang</strain>
    </source>
</reference>
<dbReference type="AlphaFoldDB" id="A0A804IDN6"/>
<reference evidence="2" key="2">
    <citation type="submission" date="2021-05" db="UniProtKB">
        <authorList>
            <consortium name="EnsemblPlants"/>
        </authorList>
    </citation>
    <scope>IDENTIFICATION</scope>
    <source>
        <strain evidence="2">subsp. malaccensis</strain>
    </source>
</reference>
<keyword evidence="3" id="KW-1185">Reference proteome</keyword>
<sequence length="46" mass="5133">MTERETSEQLSAAFCFLYLSLSVPIHHEGVGDPLHQQSSSRTQPNC</sequence>
<gene>
    <name evidence="1" type="ORF">GSMUA_199590.1</name>
</gene>
<dbReference type="Proteomes" id="UP000012960">
    <property type="component" value="Unplaced"/>
</dbReference>
<evidence type="ECO:0000313" key="2">
    <source>
        <dbReference type="EnsemblPlants" id="Ma03_p18750.1"/>
    </source>
</evidence>
<accession>A0A804IDN6</accession>
<name>A0A804IDN6_MUSAM</name>
<proteinExistence type="predicted"/>
<dbReference type="Gramene" id="Ma03_t18750.1">
    <property type="protein sequence ID" value="Ma03_p18750.1"/>
    <property type="gene ID" value="Ma03_g18750"/>
</dbReference>
<evidence type="ECO:0000313" key="3">
    <source>
        <dbReference type="Proteomes" id="UP000012960"/>
    </source>
</evidence>
<organism evidence="2 3">
    <name type="scientific">Musa acuminata subsp. malaccensis</name>
    <name type="common">Wild banana</name>
    <name type="synonym">Musa malaccensis</name>
    <dbReference type="NCBI Taxonomy" id="214687"/>
    <lineage>
        <taxon>Eukaryota</taxon>
        <taxon>Viridiplantae</taxon>
        <taxon>Streptophyta</taxon>
        <taxon>Embryophyta</taxon>
        <taxon>Tracheophyta</taxon>
        <taxon>Spermatophyta</taxon>
        <taxon>Magnoliopsida</taxon>
        <taxon>Liliopsida</taxon>
        <taxon>Zingiberales</taxon>
        <taxon>Musaceae</taxon>
        <taxon>Musa</taxon>
    </lineage>
</organism>
<dbReference type="InParanoid" id="A0A804IDN6"/>
<dbReference type="EMBL" id="HG996468">
    <property type="protein sequence ID" value="CAG1850607.1"/>
    <property type="molecule type" value="Genomic_DNA"/>
</dbReference>
<protein>
    <submittedName>
        <fullName evidence="1">(wild Malaysian banana) hypothetical protein</fullName>
    </submittedName>
</protein>
<evidence type="ECO:0000313" key="1">
    <source>
        <dbReference type="EMBL" id="CAG1850607.1"/>
    </source>
</evidence>